<dbReference type="GeneTree" id="ENSGT00410000025802"/>
<keyword evidence="4" id="KW-0963">Cytoplasm</keyword>
<evidence type="ECO:0000256" key="7">
    <source>
        <dbReference type="ARBA" id="ARBA00053047"/>
    </source>
</evidence>
<dbReference type="PANTHER" id="PTHR31283">
    <property type="entry name" value="EKC/KEOPS COMPLEX SUBUNIT PCC1 FAMILY MEMBER"/>
    <property type="match status" value="1"/>
</dbReference>
<dbReference type="Proteomes" id="UP000472277">
    <property type="component" value="Chromosome 23"/>
</dbReference>
<dbReference type="PANTHER" id="PTHR31283:SF5">
    <property type="entry name" value="EKC_KEOPS COMPLEX SUBUNIT LAGE3"/>
    <property type="match status" value="1"/>
</dbReference>
<dbReference type="GO" id="GO:0000408">
    <property type="term" value="C:EKC/KEOPS complex"/>
    <property type="evidence" value="ECO:0007669"/>
    <property type="project" value="TreeGrafter"/>
</dbReference>
<proteinExistence type="inferred from homology"/>
<accession>A0A674DM34</accession>
<keyword evidence="6" id="KW-0539">Nucleus</keyword>
<dbReference type="AlphaFoldDB" id="A0A674DM34"/>
<sequence>AAPCTENNHKQCTLEFALDVPFTSTSEGSIALQCLSPDREPRKGGISKELTVSGSTLYVRWRADEARILHLSVGSFMDHLFLVMETMELFRPPVPQ</sequence>
<comment type="subcellular location">
    <subcellularLocation>
        <location evidence="2">Cytoplasm</location>
    </subcellularLocation>
    <subcellularLocation>
        <location evidence="1">Nucleus</location>
    </subcellularLocation>
</comment>
<dbReference type="InterPro" id="IPR015419">
    <property type="entry name" value="CTAG/Pcc1"/>
</dbReference>
<evidence type="ECO:0000256" key="2">
    <source>
        <dbReference type="ARBA" id="ARBA00004496"/>
    </source>
</evidence>
<dbReference type="OMA" id="DSGPSTW"/>
<evidence type="ECO:0000256" key="3">
    <source>
        <dbReference type="ARBA" id="ARBA00007073"/>
    </source>
</evidence>
<evidence type="ECO:0000313" key="10">
    <source>
        <dbReference type="Ensembl" id="ENSSTUP00000096758.1"/>
    </source>
</evidence>
<comment type="similarity">
    <text evidence="3">Belongs to the CTAG/PCC1 family.</text>
</comment>
<dbReference type="FunFam" id="3.30.310.50:FF:000005">
    <property type="entry name" value="L antigen family member 3"/>
    <property type="match status" value="1"/>
</dbReference>
<comment type="function">
    <text evidence="7">Component of the EKC/KEOPS complex that is required for the formation of a threonylcarbamoyl group on adenosine at position 37 (t(6)A37) in tRNAs that read codons beginning with adenine. The complex is probably involved in the transfer of the threonylcarbamoyl moiety of threonylcarbamoyl-AMP (TC-AMP) to the N6 group of A37. LAGE3 functions as a dimerization module for the complex.</text>
</comment>
<dbReference type="GO" id="GO:0008033">
    <property type="term" value="P:tRNA processing"/>
    <property type="evidence" value="ECO:0007669"/>
    <property type="project" value="UniProtKB-KW"/>
</dbReference>
<dbReference type="InParanoid" id="A0A674DM34"/>
<evidence type="ECO:0000256" key="9">
    <source>
        <dbReference type="ARBA" id="ARBA00076355"/>
    </source>
</evidence>
<evidence type="ECO:0000256" key="8">
    <source>
        <dbReference type="ARBA" id="ARBA00062157"/>
    </source>
</evidence>
<reference evidence="10" key="1">
    <citation type="submission" date="2025-08" db="UniProtKB">
        <authorList>
            <consortium name="Ensembl"/>
        </authorList>
    </citation>
    <scope>IDENTIFICATION</scope>
</reference>
<dbReference type="Pfam" id="PF09341">
    <property type="entry name" value="Pcc1"/>
    <property type="match status" value="1"/>
</dbReference>
<protein>
    <recommendedName>
        <fullName evidence="9">L antigen family member 3</fullName>
    </recommendedName>
</protein>
<organism evidence="10 11">
    <name type="scientific">Salmo trutta</name>
    <name type="common">Brown trout</name>
    <dbReference type="NCBI Taxonomy" id="8032"/>
    <lineage>
        <taxon>Eukaryota</taxon>
        <taxon>Metazoa</taxon>
        <taxon>Chordata</taxon>
        <taxon>Craniata</taxon>
        <taxon>Vertebrata</taxon>
        <taxon>Euteleostomi</taxon>
        <taxon>Actinopterygii</taxon>
        <taxon>Neopterygii</taxon>
        <taxon>Teleostei</taxon>
        <taxon>Protacanthopterygii</taxon>
        <taxon>Salmoniformes</taxon>
        <taxon>Salmonidae</taxon>
        <taxon>Salmoninae</taxon>
        <taxon>Salmo</taxon>
    </lineage>
</organism>
<comment type="subunit">
    <text evidence="8">Component of the EKC/KEOPS complex composed of at least GON7, TP53RK, TPRKB, OSGEP and LAGE3; the whole complex dimerizes.</text>
</comment>
<keyword evidence="11" id="KW-1185">Reference proteome</keyword>
<evidence type="ECO:0000313" key="11">
    <source>
        <dbReference type="Proteomes" id="UP000472277"/>
    </source>
</evidence>
<evidence type="ECO:0000256" key="1">
    <source>
        <dbReference type="ARBA" id="ARBA00004123"/>
    </source>
</evidence>
<dbReference type="FunCoup" id="A0A674DM34">
    <property type="interactions" value="346"/>
</dbReference>
<name>A0A674DM34_SALTR</name>
<reference evidence="10" key="2">
    <citation type="submission" date="2025-09" db="UniProtKB">
        <authorList>
            <consortium name="Ensembl"/>
        </authorList>
    </citation>
    <scope>IDENTIFICATION</scope>
</reference>
<dbReference type="GO" id="GO:0070525">
    <property type="term" value="P:tRNA threonylcarbamoyladenosine metabolic process"/>
    <property type="evidence" value="ECO:0007669"/>
    <property type="project" value="TreeGrafter"/>
</dbReference>
<dbReference type="GO" id="GO:0005634">
    <property type="term" value="C:nucleus"/>
    <property type="evidence" value="ECO:0007669"/>
    <property type="project" value="UniProtKB-SubCell"/>
</dbReference>
<evidence type="ECO:0000256" key="5">
    <source>
        <dbReference type="ARBA" id="ARBA00022694"/>
    </source>
</evidence>
<dbReference type="Gene3D" id="3.30.310.50">
    <property type="entry name" value="Alpha-D-phosphohexomutase, C-terminal domain"/>
    <property type="match status" value="1"/>
</dbReference>
<keyword evidence="5" id="KW-0819">tRNA processing</keyword>
<dbReference type="Ensembl" id="ENSSTUT00000103934.1">
    <property type="protein sequence ID" value="ENSSTUP00000096758.1"/>
    <property type="gene ID" value="ENSSTUG00000043560.1"/>
</dbReference>
<evidence type="ECO:0000256" key="4">
    <source>
        <dbReference type="ARBA" id="ARBA00022490"/>
    </source>
</evidence>
<evidence type="ECO:0000256" key="6">
    <source>
        <dbReference type="ARBA" id="ARBA00023242"/>
    </source>
</evidence>
<dbReference type="GO" id="GO:0005737">
    <property type="term" value="C:cytoplasm"/>
    <property type="evidence" value="ECO:0007669"/>
    <property type="project" value="UniProtKB-SubCell"/>
</dbReference>